<keyword evidence="1" id="KW-1133">Transmembrane helix</keyword>
<keyword evidence="3" id="KW-1185">Reference proteome</keyword>
<protein>
    <submittedName>
        <fullName evidence="2">Uncharacterized protein</fullName>
    </submittedName>
</protein>
<proteinExistence type="predicted"/>
<evidence type="ECO:0000313" key="3">
    <source>
        <dbReference type="Proteomes" id="UP000295030"/>
    </source>
</evidence>
<keyword evidence="1" id="KW-0812">Transmembrane</keyword>
<reference evidence="2 3" key="1">
    <citation type="submission" date="2019-03" db="EMBL/GenBank/DDBJ databases">
        <title>Genomic Encyclopedia of Type Strains, Phase IV (KMG-IV): sequencing the most valuable type-strain genomes for metagenomic binning, comparative biology and taxonomic classification.</title>
        <authorList>
            <person name="Goeker M."/>
        </authorList>
    </citation>
    <scope>NUCLEOTIDE SEQUENCE [LARGE SCALE GENOMIC DNA]</scope>
    <source>
        <strain evidence="2 3">DSM 101</strain>
    </source>
</reference>
<keyword evidence="1" id="KW-0472">Membrane</keyword>
<feature type="transmembrane region" description="Helical" evidence="1">
    <location>
        <begin position="68"/>
        <end position="89"/>
    </location>
</feature>
<dbReference type="AlphaFoldDB" id="A0A4R1HUV4"/>
<comment type="caution">
    <text evidence="2">The sequence shown here is derived from an EMBL/GenBank/DDBJ whole genome shotgun (WGS) entry which is preliminary data.</text>
</comment>
<feature type="transmembrane region" description="Helical" evidence="1">
    <location>
        <begin position="26"/>
        <end position="47"/>
    </location>
</feature>
<dbReference type="SUPFAM" id="SSF52096">
    <property type="entry name" value="ClpP/crotonase"/>
    <property type="match status" value="1"/>
</dbReference>
<sequence>MAIPVFVISVATNVFVTLDSLYRPTYIFGAVAFVWFSGVMLTTWQYVGVWRSANRNIVKRVVIGKRPIWAGIAKLTIVLGTFSFLVVFAKSAIPQIKETYRTAFEGDPSVPDYGLRIMRDGVEVEITGGFKYGLTDELLTLLKASPRIETIHLNSIGGRLGEGLRLNKVIREAGLKTYVSSLCASACTIAFAGGVERWIAPEAKMGFHGPAFPGFSGVDLRAANKTQADVMVRSGYDSTFVQKAIATPNDELWMPELEELQAAGVVTHVSDGSQFAVSGLGARATKAGFAALVVNGRPLVAHLEATDPEEFDKLIEAVYDGYVKGETNQDAIETIGYYEYITIVRNIRSASDQVVVDLGRLLVDQLILLHEKNATNCARLAAKGGAVYRIQFSFPSDVLMKYRELGQRVVESASDRPADDGAAVAQMLARATDSMRPALTPAQIALLNERDPKRSDISRYCVAAIRLYQSILKAPQAEAAAILRARMSVD</sequence>
<dbReference type="Gene3D" id="3.90.226.10">
    <property type="entry name" value="2-enoyl-CoA Hydratase, Chain A, domain 1"/>
    <property type="match status" value="1"/>
</dbReference>
<dbReference type="InterPro" id="IPR029045">
    <property type="entry name" value="ClpP/crotonase-like_dom_sf"/>
</dbReference>
<name>A0A4R1HUV4_ANCAQ</name>
<dbReference type="Proteomes" id="UP000295030">
    <property type="component" value="Unassembled WGS sequence"/>
</dbReference>
<organism evidence="2 3">
    <name type="scientific">Ancylobacter aquaticus</name>
    <dbReference type="NCBI Taxonomy" id="100"/>
    <lineage>
        <taxon>Bacteria</taxon>
        <taxon>Pseudomonadati</taxon>
        <taxon>Pseudomonadota</taxon>
        <taxon>Alphaproteobacteria</taxon>
        <taxon>Hyphomicrobiales</taxon>
        <taxon>Xanthobacteraceae</taxon>
        <taxon>Ancylobacter</taxon>
    </lineage>
</organism>
<gene>
    <name evidence="2" type="ORF">EV667_3580</name>
</gene>
<evidence type="ECO:0000256" key="1">
    <source>
        <dbReference type="SAM" id="Phobius"/>
    </source>
</evidence>
<accession>A0A4R1HUV4</accession>
<evidence type="ECO:0000313" key="2">
    <source>
        <dbReference type="EMBL" id="TCK23739.1"/>
    </source>
</evidence>
<dbReference type="EMBL" id="SMFY01000003">
    <property type="protein sequence ID" value="TCK23739.1"/>
    <property type="molecule type" value="Genomic_DNA"/>
</dbReference>